<sequence length="819" mass="88575">MKFSLDRVVAHWTFARTACVLSAFIAASALAATQGLSVTTIRAGTGLSEADEPACVPGEGDFMDRLPLHARRVAPRDCATVDSKTPQFSWAQPGDRDPSIPWAFTLRRAGSHELVAVRTIPVPRISLSQPKLAPGNYEWDVVYTTKSGRQTRSGVRRFQVAGDVPVDWPSGADVAARVAERPHPRMLPTGTSFARIGDLAKKGELKGAFAGLTNTAMAAATAPPLVEPTAGRSAYATEAAYAAAVNNSKNLLALERRRIEALGLLGRFAGNDSYTSKGVARLMSLATWNPDGITSEAAQDQSNREIYLALAQGLDLYAEQLGPSDVALIVKALRSRLAQARRSQSAVDTYPYNPHPLTAGQYVLEALLYSVGTPGFPEASAWLSEAYEDLINTTDTFMTDDGGYGNGVAYAWYAMTTLPYSMAALKIMAGVDLTQHPAVAQFGEFLIAFTAPAGSHMSAFGDGAELTDNYQRFAWESFRLYAALMQKPMYDWYWRFAASNVNKTAYPGAWPFMVLGSEAKTASTPKAPTRQSWVFPDAGMAALHSDSASPQRTSIYFRSSRFGSFNHSHADQNSFALVSHGRSLLVSGGYYPYYMSPHHANVTRATRYKNALTFDGGIGQAEPVTAPTSPGRPLESMEASGRLTNAFDNGEWAIVTGDATRAYQGYDNRTKAWVPLLSNAIRTVAYQRQLRVVVIYDWATSGKPRRWELNFNALNSIAVDGGTARITNETSSACMEVYGPDGAFATTKGFAIAPEVPSPDQYQLRFTAAVASQQLGAVTVIREDCRPLKVSVDWNGTTASVSLGTENAASFSRGEVTLR</sequence>
<feature type="domain" description="Heparinase II N-terminal" evidence="4">
    <location>
        <begin position="131"/>
        <end position="471"/>
    </location>
</feature>
<dbReference type="InterPro" id="IPR032518">
    <property type="entry name" value="HepII_N"/>
</dbReference>
<evidence type="ECO:0000259" key="3">
    <source>
        <dbReference type="Pfam" id="PF07940"/>
    </source>
</evidence>
<keyword evidence="6" id="KW-1185">Reference proteome</keyword>
<comment type="subcellular location">
    <subcellularLocation>
        <location evidence="1">Cell envelope</location>
    </subcellularLocation>
</comment>
<feature type="chain" id="PRO_5047062156" evidence="2">
    <location>
        <begin position="32"/>
        <end position="819"/>
    </location>
</feature>
<evidence type="ECO:0000313" key="5">
    <source>
        <dbReference type="EMBL" id="MDY0743851.1"/>
    </source>
</evidence>
<evidence type="ECO:0000256" key="1">
    <source>
        <dbReference type="ARBA" id="ARBA00004196"/>
    </source>
</evidence>
<dbReference type="Gene3D" id="1.50.10.100">
    <property type="entry name" value="Chondroitin AC/alginate lyase"/>
    <property type="match status" value="1"/>
</dbReference>
<comment type="caution">
    <text evidence="5">The sequence shown here is derived from an EMBL/GenBank/DDBJ whole genome shotgun (WGS) entry which is preliminary data.</text>
</comment>
<evidence type="ECO:0000256" key="2">
    <source>
        <dbReference type="SAM" id="SignalP"/>
    </source>
</evidence>
<evidence type="ECO:0000313" key="6">
    <source>
        <dbReference type="Proteomes" id="UP001285263"/>
    </source>
</evidence>
<proteinExistence type="predicted"/>
<dbReference type="SUPFAM" id="SSF48230">
    <property type="entry name" value="Chondroitin AC/alginate lyase"/>
    <property type="match status" value="1"/>
</dbReference>
<keyword evidence="2" id="KW-0732">Signal</keyword>
<protein>
    <submittedName>
        <fullName evidence="5">Heparinase II/III family protein</fullName>
    </submittedName>
</protein>
<dbReference type="Pfam" id="PF16332">
    <property type="entry name" value="DUF4962"/>
    <property type="match status" value="1"/>
</dbReference>
<gene>
    <name evidence="5" type="ORF">SNE35_05015</name>
</gene>
<dbReference type="Pfam" id="PF07940">
    <property type="entry name" value="Hepar_II_III_C"/>
    <property type="match status" value="1"/>
</dbReference>
<organism evidence="5 6">
    <name type="scientific">Roseateles agri</name>
    <dbReference type="NCBI Taxonomy" id="3098619"/>
    <lineage>
        <taxon>Bacteria</taxon>
        <taxon>Pseudomonadati</taxon>
        <taxon>Pseudomonadota</taxon>
        <taxon>Betaproteobacteria</taxon>
        <taxon>Burkholderiales</taxon>
        <taxon>Sphaerotilaceae</taxon>
        <taxon>Roseateles</taxon>
    </lineage>
</organism>
<dbReference type="InterPro" id="IPR008929">
    <property type="entry name" value="Chondroitin_lyas"/>
</dbReference>
<dbReference type="RefSeq" id="WP_320421766.1">
    <property type="nucleotide sequence ID" value="NZ_JAXCLA010000002.1"/>
</dbReference>
<feature type="signal peptide" evidence="2">
    <location>
        <begin position="1"/>
        <end position="31"/>
    </location>
</feature>
<dbReference type="InterPro" id="IPR012480">
    <property type="entry name" value="Hepar_II_III_C"/>
</dbReference>
<name>A0ABU5DDG9_9BURK</name>
<dbReference type="Proteomes" id="UP001285263">
    <property type="component" value="Unassembled WGS sequence"/>
</dbReference>
<dbReference type="Gene3D" id="2.70.98.70">
    <property type="match status" value="1"/>
</dbReference>
<feature type="domain" description="Heparinase II/III-like C-terminal" evidence="3">
    <location>
        <begin position="528"/>
        <end position="732"/>
    </location>
</feature>
<dbReference type="EMBL" id="JAXCLA010000002">
    <property type="protein sequence ID" value="MDY0743851.1"/>
    <property type="molecule type" value="Genomic_DNA"/>
</dbReference>
<accession>A0ABU5DDG9</accession>
<reference evidence="5 6" key="1">
    <citation type="submission" date="2023-11" db="EMBL/GenBank/DDBJ databases">
        <title>Paucibacter sp. nov., isolated from fresh soil in Korea.</title>
        <authorList>
            <person name="Le N.T.T."/>
        </authorList>
    </citation>
    <scope>NUCLEOTIDE SEQUENCE [LARGE SCALE GENOMIC DNA]</scope>
    <source>
        <strain evidence="5 6">R3-3</strain>
    </source>
</reference>
<evidence type="ECO:0000259" key="4">
    <source>
        <dbReference type="Pfam" id="PF16332"/>
    </source>
</evidence>